<keyword evidence="1" id="KW-0812">Transmembrane</keyword>
<reference evidence="2" key="1">
    <citation type="submission" date="2022-09" db="EMBL/GenBank/DDBJ databases">
        <title>Shewanella sp. KJ10-1 sp.nov, isolated from marine algae.</title>
        <authorList>
            <person name="Butt M."/>
            <person name="Lee J.K."/>
            <person name="Kim J.M."/>
            <person name="Choi D.G."/>
        </authorList>
    </citation>
    <scope>NUCLEOTIDE SEQUENCE</scope>
    <source>
        <strain evidence="2">KJ10-1</strain>
    </source>
</reference>
<feature type="transmembrane region" description="Helical" evidence="1">
    <location>
        <begin position="45"/>
        <end position="67"/>
    </location>
</feature>
<evidence type="ECO:0000313" key="3">
    <source>
        <dbReference type="Proteomes" id="UP001431192"/>
    </source>
</evidence>
<dbReference type="EMBL" id="JAODOQ010000001">
    <property type="protein sequence ID" value="MCT8987420.1"/>
    <property type="molecule type" value="Genomic_DNA"/>
</dbReference>
<dbReference type="Proteomes" id="UP001431192">
    <property type="component" value="Unassembled WGS sequence"/>
</dbReference>
<organism evidence="2 3">
    <name type="scientific">Shewanella phaeophyticola</name>
    <dbReference type="NCBI Taxonomy" id="2978345"/>
    <lineage>
        <taxon>Bacteria</taxon>
        <taxon>Pseudomonadati</taxon>
        <taxon>Pseudomonadota</taxon>
        <taxon>Gammaproteobacteria</taxon>
        <taxon>Alteromonadales</taxon>
        <taxon>Shewanellaceae</taxon>
        <taxon>Shewanella</taxon>
    </lineage>
</organism>
<dbReference type="RefSeq" id="WP_261733692.1">
    <property type="nucleotide sequence ID" value="NZ_JAODOQ010000001.1"/>
</dbReference>
<keyword evidence="1" id="KW-0472">Membrane</keyword>
<protein>
    <submittedName>
        <fullName evidence="2">Uncharacterized protein</fullName>
    </submittedName>
</protein>
<evidence type="ECO:0000313" key="2">
    <source>
        <dbReference type="EMBL" id="MCT8987420.1"/>
    </source>
</evidence>
<comment type="caution">
    <text evidence="2">The sequence shown here is derived from an EMBL/GenBank/DDBJ whole genome shotgun (WGS) entry which is preliminary data.</text>
</comment>
<proteinExistence type="predicted"/>
<evidence type="ECO:0000256" key="1">
    <source>
        <dbReference type="SAM" id="Phobius"/>
    </source>
</evidence>
<sequence>MDESPKTPQPIKQPDVIEASTSDQHSNNALANQLKEWQALSPWSIITYVFGALKGILSNGIAIIPIVYTGWKQGFDGQWLVLMISVIVLLVSVAAVIEWHKFRFRLSGGNSMLNEDYFLPKKMKSR</sequence>
<accession>A0ABT2P447</accession>
<feature type="transmembrane region" description="Helical" evidence="1">
    <location>
        <begin position="79"/>
        <end position="97"/>
    </location>
</feature>
<keyword evidence="3" id="KW-1185">Reference proteome</keyword>
<gene>
    <name evidence="2" type="ORF">N4T56_14365</name>
</gene>
<keyword evidence="1" id="KW-1133">Transmembrane helix</keyword>
<name>A0ABT2P447_9GAMM</name>